<accession>A2RVW5</accession>
<protein>
    <submittedName>
        <fullName evidence="2">Uncharacterized protein</fullName>
    </submittedName>
</protein>
<organism evidence="2 3">
    <name type="scientific">Burkholderia mallei (strain NCTC 10229)</name>
    <dbReference type="NCBI Taxonomy" id="412022"/>
    <lineage>
        <taxon>Bacteria</taxon>
        <taxon>Pseudomonadati</taxon>
        <taxon>Pseudomonadota</taxon>
        <taxon>Betaproteobacteria</taxon>
        <taxon>Burkholderiales</taxon>
        <taxon>Burkholderiaceae</taxon>
        <taxon>Burkholderia</taxon>
        <taxon>pseudomallei group</taxon>
    </lineage>
</organism>
<evidence type="ECO:0000313" key="2">
    <source>
        <dbReference type="EMBL" id="ABM99364.1"/>
    </source>
</evidence>
<proteinExistence type="predicted"/>
<gene>
    <name evidence="2" type="ordered locus">BMA10229_0002</name>
</gene>
<evidence type="ECO:0000313" key="3">
    <source>
        <dbReference type="Proteomes" id="UP000002283"/>
    </source>
</evidence>
<feature type="region of interest" description="Disordered" evidence="1">
    <location>
        <begin position="1"/>
        <end position="37"/>
    </location>
</feature>
<evidence type="ECO:0000256" key="1">
    <source>
        <dbReference type="SAM" id="MobiDB-lite"/>
    </source>
</evidence>
<sequence length="37" mass="3981">MSRANARLACRAGAPMRAAPSLRGGVKNSFKKRLHEA</sequence>
<dbReference type="KEGG" id="bml:BMA10229_0002"/>
<dbReference type="EMBL" id="CP000545">
    <property type="protein sequence ID" value="ABM99364.1"/>
    <property type="molecule type" value="Genomic_DNA"/>
</dbReference>
<name>A2RVW5_BURM9</name>
<dbReference type="Proteomes" id="UP000002283">
    <property type="component" value="Chromosome II"/>
</dbReference>
<dbReference type="HOGENOM" id="CLU_3341245_0_0_4"/>
<dbReference type="AlphaFoldDB" id="A2RVW5"/>
<reference evidence="2 3" key="1">
    <citation type="submission" date="2007-01" db="EMBL/GenBank/DDBJ databases">
        <authorList>
            <person name="DeShazer D."/>
            <person name="Woods D.E."/>
            <person name="Nierman W.C."/>
        </authorList>
    </citation>
    <scope>NUCLEOTIDE SEQUENCE [LARGE SCALE GENOMIC DNA]</scope>
    <source>
        <strain evidence="2 3">NCTC 10229</strain>
    </source>
</reference>